<protein>
    <submittedName>
        <fullName evidence="1">Uncharacterized protein</fullName>
    </submittedName>
</protein>
<dbReference type="AlphaFoldDB" id="A0A812PX08"/>
<dbReference type="OrthoDB" id="407901at2759"/>
<accession>A0A812PX08</accession>
<sequence>MNADSTLESLELDGIMPAHYSRTTSDFVFRHLSATARRVQKELASQTRKSVTLLCDASPKGTMNAAQPRRLGEIQQKRLASRENLKAVSNVLQHVALDLDSIFPSDVLQPIRPSCEERHIHRVGQERLAYVKNKESGECRWDHPRPDPNLLRLVLAPDEGGPLFCGYQFLSSRGGAVILNRDESCPACNQLIPRWMLGMLLFAKAQVAQPSPAAPALVRPDAPPLLCRSSMCLRQFDHVSMSRGC</sequence>
<evidence type="ECO:0000313" key="1">
    <source>
        <dbReference type="EMBL" id="CAE7350694.1"/>
    </source>
</evidence>
<evidence type="ECO:0000313" key="2">
    <source>
        <dbReference type="Proteomes" id="UP000649617"/>
    </source>
</evidence>
<reference evidence="1" key="1">
    <citation type="submission" date="2021-02" db="EMBL/GenBank/DDBJ databases">
        <authorList>
            <person name="Dougan E. K."/>
            <person name="Rhodes N."/>
            <person name="Thang M."/>
            <person name="Chan C."/>
        </authorList>
    </citation>
    <scope>NUCLEOTIDE SEQUENCE</scope>
</reference>
<dbReference type="Proteomes" id="UP000649617">
    <property type="component" value="Unassembled WGS sequence"/>
</dbReference>
<keyword evidence="2" id="KW-1185">Reference proteome</keyword>
<gene>
    <name evidence="1" type="ORF">SPIL2461_LOCUS8325</name>
</gene>
<organism evidence="1 2">
    <name type="scientific">Symbiodinium pilosum</name>
    <name type="common">Dinoflagellate</name>
    <dbReference type="NCBI Taxonomy" id="2952"/>
    <lineage>
        <taxon>Eukaryota</taxon>
        <taxon>Sar</taxon>
        <taxon>Alveolata</taxon>
        <taxon>Dinophyceae</taxon>
        <taxon>Suessiales</taxon>
        <taxon>Symbiodiniaceae</taxon>
        <taxon>Symbiodinium</taxon>
    </lineage>
</organism>
<dbReference type="EMBL" id="CAJNIZ010013541">
    <property type="protein sequence ID" value="CAE7350694.1"/>
    <property type="molecule type" value="Genomic_DNA"/>
</dbReference>
<comment type="caution">
    <text evidence="1">The sequence shown here is derived from an EMBL/GenBank/DDBJ whole genome shotgun (WGS) entry which is preliminary data.</text>
</comment>
<name>A0A812PX08_SYMPI</name>
<proteinExistence type="predicted"/>